<dbReference type="InterPro" id="IPR004761">
    <property type="entry name" value="Spore_GerAB"/>
</dbReference>
<proteinExistence type="inferred from homology"/>
<evidence type="ECO:0000256" key="8">
    <source>
        <dbReference type="SAM" id="Phobius"/>
    </source>
</evidence>
<evidence type="ECO:0000313" key="10">
    <source>
        <dbReference type="Proteomes" id="UP000245634"/>
    </source>
</evidence>
<dbReference type="AlphaFoldDB" id="A0A316DD71"/>
<evidence type="ECO:0000256" key="2">
    <source>
        <dbReference type="ARBA" id="ARBA00007998"/>
    </source>
</evidence>
<feature type="transmembrane region" description="Helical" evidence="8">
    <location>
        <begin position="112"/>
        <end position="131"/>
    </location>
</feature>
<dbReference type="EMBL" id="QGGL01000007">
    <property type="protein sequence ID" value="PWK13408.1"/>
    <property type="molecule type" value="Genomic_DNA"/>
</dbReference>
<evidence type="ECO:0000256" key="4">
    <source>
        <dbReference type="ARBA" id="ARBA00022544"/>
    </source>
</evidence>
<evidence type="ECO:0000256" key="6">
    <source>
        <dbReference type="ARBA" id="ARBA00022989"/>
    </source>
</evidence>
<evidence type="ECO:0000256" key="7">
    <source>
        <dbReference type="ARBA" id="ARBA00023136"/>
    </source>
</evidence>
<evidence type="ECO:0000256" key="5">
    <source>
        <dbReference type="ARBA" id="ARBA00022692"/>
    </source>
</evidence>
<keyword evidence="5 8" id="KW-0812">Transmembrane</keyword>
<dbReference type="RefSeq" id="WP_109688649.1">
    <property type="nucleotide sequence ID" value="NZ_QGGL01000007.1"/>
</dbReference>
<feature type="transmembrane region" description="Helical" evidence="8">
    <location>
        <begin position="301"/>
        <end position="319"/>
    </location>
</feature>
<evidence type="ECO:0000313" key="9">
    <source>
        <dbReference type="EMBL" id="PWK13408.1"/>
    </source>
</evidence>
<feature type="transmembrane region" description="Helical" evidence="8">
    <location>
        <begin position="185"/>
        <end position="202"/>
    </location>
</feature>
<gene>
    <name evidence="9" type="ORF">C7459_10775</name>
</gene>
<keyword evidence="10" id="KW-1185">Reference proteome</keyword>
<evidence type="ECO:0000256" key="3">
    <source>
        <dbReference type="ARBA" id="ARBA00022448"/>
    </source>
</evidence>
<feature type="transmembrane region" description="Helical" evidence="8">
    <location>
        <begin position="325"/>
        <end position="352"/>
    </location>
</feature>
<dbReference type="Proteomes" id="UP000245634">
    <property type="component" value="Unassembled WGS sequence"/>
</dbReference>
<feature type="transmembrane region" description="Helical" evidence="8">
    <location>
        <begin position="270"/>
        <end position="289"/>
    </location>
</feature>
<keyword evidence="6 8" id="KW-1133">Transmembrane helix</keyword>
<dbReference type="NCBIfam" id="TIGR00912">
    <property type="entry name" value="2A0309"/>
    <property type="match status" value="1"/>
</dbReference>
<keyword evidence="3" id="KW-0813">Transport</keyword>
<organism evidence="9 10">
    <name type="scientific">Tumebacillus permanentifrigoris</name>
    <dbReference type="NCBI Taxonomy" id="378543"/>
    <lineage>
        <taxon>Bacteria</taxon>
        <taxon>Bacillati</taxon>
        <taxon>Bacillota</taxon>
        <taxon>Bacilli</taxon>
        <taxon>Bacillales</taxon>
        <taxon>Alicyclobacillaceae</taxon>
        <taxon>Tumebacillus</taxon>
    </lineage>
</organism>
<comment type="caution">
    <text evidence="9">The sequence shown here is derived from an EMBL/GenBank/DDBJ whole genome shotgun (WGS) entry which is preliminary data.</text>
</comment>
<comment type="subcellular location">
    <subcellularLocation>
        <location evidence="1">Membrane</location>
        <topology evidence="1">Multi-pass membrane protein</topology>
    </subcellularLocation>
</comment>
<dbReference type="GO" id="GO:0016020">
    <property type="term" value="C:membrane"/>
    <property type="evidence" value="ECO:0007669"/>
    <property type="project" value="UniProtKB-SubCell"/>
</dbReference>
<evidence type="ECO:0000256" key="1">
    <source>
        <dbReference type="ARBA" id="ARBA00004141"/>
    </source>
</evidence>
<dbReference type="Pfam" id="PF03845">
    <property type="entry name" value="Spore_permease"/>
    <property type="match status" value="1"/>
</dbReference>
<dbReference type="GO" id="GO:0009847">
    <property type="term" value="P:spore germination"/>
    <property type="evidence" value="ECO:0007669"/>
    <property type="project" value="InterPro"/>
</dbReference>
<comment type="similarity">
    <text evidence="2">Belongs to the amino acid-polyamine-organocation (APC) superfamily. Spore germination protein (SGP) (TC 2.A.3.9) family.</text>
</comment>
<dbReference type="PANTHER" id="PTHR34975:SF2">
    <property type="entry name" value="SPORE GERMINATION PROTEIN A2"/>
    <property type="match status" value="1"/>
</dbReference>
<keyword evidence="4" id="KW-0309">Germination</keyword>
<sequence length="372" mass="41646">MQKSSVSTLQVLLVLLGSTGLLNHVILIPILLQVVGRDSWVSVLIATILALLWLPILYLIVKRTAQHHLFDWLRQKYGRTLSGTLRYVVVLYLLVVSVVTLKDTLTWAKTAYLTQTPTIALLILFVLLCYANSHYGIQSIATMGGILVPFVILFGFFVMTGNMHLKDYRQLQPLLEHGWGNVAKGVLYGGVGFAEIIYLVFLQQHLRNPIRFRTLAIMLVMYTGLTLGPLVGAIAEFGPYEAAAQRYPAYEEWRLLYIGRYIEHLDFLSIYQWLTGAFLRVSLAMYLIPEVLSIPKSRARSIVLIGAYVVVCGVVMWPVSDMKFLALLIQVGIPASTMLLVTVSLIVGLLVLMRRKQKGGGRNGRTATPKRN</sequence>
<reference evidence="9 10" key="1">
    <citation type="submission" date="2018-05" db="EMBL/GenBank/DDBJ databases">
        <title>Genomic Encyclopedia of Type Strains, Phase IV (KMG-IV): sequencing the most valuable type-strain genomes for metagenomic binning, comparative biology and taxonomic classification.</title>
        <authorList>
            <person name="Goeker M."/>
        </authorList>
    </citation>
    <scope>NUCLEOTIDE SEQUENCE [LARGE SCALE GENOMIC DNA]</scope>
    <source>
        <strain evidence="9 10">DSM 18773</strain>
    </source>
</reference>
<feature type="transmembrane region" description="Helical" evidence="8">
    <location>
        <begin position="214"/>
        <end position="235"/>
    </location>
</feature>
<feature type="transmembrane region" description="Helical" evidence="8">
    <location>
        <begin position="143"/>
        <end position="165"/>
    </location>
</feature>
<feature type="transmembrane region" description="Helical" evidence="8">
    <location>
        <begin position="40"/>
        <end position="61"/>
    </location>
</feature>
<keyword evidence="7 8" id="KW-0472">Membrane</keyword>
<feature type="transmembrane region" description="Helical" evidence="8">
    <location>
        <begin position="81"/>
        <end position="100"/>
    </location>
</feature>
<accession>A0A316DD71</accession>
<protein>
    <submittedName>
        <fullName evidence="9">Spore germination protein (Amino acid permease)</fullName>
    </submittedName>
</protein>
<dbReference type="OrthoDB" id="1675410at2"/>
<feature type="transmembrane region" description="Helical" evidence="8">
    <location>
        <begin position="12"/>
        <end position="34"/>
    </location>
</feature>
<name>A0A316DD71_9BACL</name>
<dbReference type="PANTHER" id="PTHR34975">
    <property type="entry name" value="SPORE GERMINATION PROTEIN A2"/>
    <property type="match status" value="1"/>
</dbReference>